<protein>
    <submittedName>
        <fullName evidence="1">Uncharacterized protein</fullName>
    </submittedName>
</protein>
<proteinExistence type="predicted"/>
<evidence type="ECO:0000313" key="1">
    <source>
        <dbReference type="EMBL" id="MBW90263.1"/>
    </source>
</evidence>
<sequence>MSMIFALLPIFKRYREAFAPRLMNSHKKLYNLNFC</sequence>
<reference evidence="1" key="1">
    <citation type="submission" date="2018-02" db="EMBL/GenBank/DDBJ databases">
        <title>Rhizophora mucronata_Transcriptome.</title>
        <authorList>
            <person name="Meera S.P."/>
            <person name="Sreeshan A."/>
            <person name="Augustine A."/>
        </authorList>
    </citation>
    <scope>NUCLEOTIDE SEQUENCE</scope>
    <source>
        <tissue evidence="1">Leaf</tissue>
    </source>
</reference>
<dbReference type="AlphaFoldDB" id="A0A2P2J9Y4"/>
<organism evidence="1">
    <name type="scientific">Rhizophora mucronata</name>
    <name type="common">Asiatic mangrove</name>
    <dbReference type="NCBI Taxonomy" id="61149"/>
    <lineage>
        <taxon>Eukaryota</taxon>
        <taxon>Viridiplantae</taxon>
        <taxon>Streptophyta</taxon>
        <taxon>Embryophyta</taxon>
        <taxon>Tracheophyta</taxon>
        <taxon>Spermatophyta</taxon>
        <taxon>Magnoliopsida</taxon>
        <taxon>eudicotyledons</taxon>
        <taxon>Gunneridae</taxon>
        <taxon>Pentapetalae</taxon>
        <taxon>rosids</taxon>
        <taxon>fabids</taxon>
        <taxon>Malpighiales</taxon>
        <taxon>Rhizophoraceae</taxon>
        <taxon>Rhizophora</taxon>
    </lineage>
</organism>
<accession>A0A2P2J9Y4</accession>
<dbReference type="EMBL" id="GGEC01009780">
    <property type="protein sequence ID" value="MBW90263.1"/>
    <property type="molecule type" value="Transcribed_RNA"/>
</dbReference>
<name>A0A2P2J9Y4_RHIMU</name>